<sequence>MLPARQVIVKARILLQLGLADQPQPAFEHALADDLGDKPAILGLEDVRRRILRGAVHRCLAVHLQQCLFDQRRAGEVERRLQQRCTHFLAEPAGLALIQRHHRSQCTRERSCEIDHRHHGLHRMVGLPRQMHRPADRLPHSVEGHAVTHGRRGAERRRRRQDDVGLDLLEGFVIEPKIQ</sequence>
<accession>A0A645FF30</accession>
<protein>
    <submittedName>
        <fullName evidence="1">Uncharacterized protein</fullName>
    </submittedName>
</protein>
<name>A0A645FF30_9ZZZZ</name>
<gene>
    <name evidence="1" type="ORF">SDC9_160325</name>
</gene>
<organism evidence="1">
    <name type="scientific">bioreactor metagenome</name>
    <dbReference type="NCBI Taxonomy" id="1076179"/>
    <lineage>
        <taxon>unclassified sequences</taxon>
        <taxon>metagenomes</taxon>
        <taxon>ecological metagenomes</taxon>
    </lineage>
</organism>
<reference evidence="1" key="1">
    <citation type="submission" date="2019-08" db="EMBL/GenBank/DDBJ databases">
        <authorList>
            <person name="Kucharzyk K."/>
            <person name="Murdoch R.W."/>
            <person name="Higgins S."/>
            <person name="Loffler F."/>
        </authorList>
    </citation>
    <scope>NUCLEOTIDE SEQUENCE</scope>
</reference>
<comment type="caution">
    <text evidence="1">The sequence shown here is derived from an EMBL/GenBank/DDBJ whole genome shotgun (WGS) entry which is preliminary data.</text>
</comment>
<dbReference type="AlphaFoldDB" id="A0A645FF30"/>
<proteinExistence type="predicted"/>
<dbReference type="EMBL" id="VSSQ01059446">
    <property type="protein sequence ID" value="MPN13005.1"/>
    <property type="molecule type" value="Genomic_DNA"/>
</dbReference>
<evidence type="ECO:0000313" key="1">
    <source>
        <dbReference type="EMBL" id="MPN13005.1"/>
    </source>
</evidence>